<sequence>MADIEAVSILDIVKRGGYEASLITTFNATLPFYEEVVLRRLVAVGVRHNIVLMDAVQCAQSWASEASRPRLAGHAYTLVPMRMHGAFHPKICVLVGPKKAAVLIGSHNLTLSGFGYNHEVTNWIEVEGPKDAEGAAALTDTWALIEQWIEQQRPFLPEQVVDTAKAFSNFLQPLTQRAPPAGHSGVLGQFRGSPTLWAQLIPQLPEETKRVAVIGAFFDSGCKFLRTLEAQWPLAEVVVAIDPETVQLGADVSGLRSRFVDARSLWHEPAMTYLHAKAVYIEGDEAAVLVSGSANPSWPAWMTTDDHGNTEAVVVRTSAAAKAAAKAMGILDVFACAALDTDVLLRAAARTRAEISASTAPAETICVGVSDTEQDVIAMPNSGGRAFASAIAVGADPHDQWPASIQGGQEGWTHFRVEADITAVRSLLVRPADYGTPLRVLVHHPAALSGLARTKRQAALREALGALGSGEADVARLIASVEKVIFSEDVANEVRAGAGRQGNRPPTGLPERPESLGVHVTDMPKQRRKLRLLKSGDLAYLLDVLIRRLGLDLPGGNKGTDQRGRTEEESIGKDDQTPEPAAEPTGLSDTEIAEIVLRKSRTLIRRMVDQLELAAKDESRVGMAIVQLVAVLGVVRELRRLRNFPRWRSRPSFVAEKDRRLLLERAMAYLFGTKSMLLWKLLGQSDEPIEEVSHLRSLLLWLAWDLGEELTDRISPMLEPEDLMRRIQANAILYELLPSVAADGEEVAELERSVAMTATPTGEEGARATTWITRHLGVGLQIANAGQISVGKHAELRVGALAVVPGSRPPRLRVVAALTGSEVSLYEFDGQRVFDRRVASFSGRIPAGGTKP</sequence>
<proteinExistence type="predicted"/>
<comment type="caution">
    <text evidence="2">The sequence shown here is derived from an EMBL/GenBank/DDBJ whole genome shotgun (WGS) entry which is preliminary data.</text>
</comment>
<name>A0A936ZLZ0_9BURK</name>
<dbReference type="EMBL" id="JAEQNA010000001">
    <property type="protein sequence ID" value="MBL0419733.1"/>
    <property type="molecule type" value="Genomic_DNA"/>
</dbReference>
<feature type="region of interest" description="Disordered" evidence="1">
    <location>
        <begin position="496"/>
        <end position="516"/>
    </location>
</feature>
<dbReference type="Gene3D" id="3.30.870.10">
    <property type="entry name" value="Endonuclease Chain A"/>
    <property type="match status" value="1"/>
</dbReference>
<accession>A0A936ZLZ0</accession>
<evidence type="ECO:0000313" key="3">
    <source>
        <dbReference type="Proteomes" id="UP000613011"/>
    </source>
</evidence>
<gene>
    <name evidence="2" type="ORF">JI739_05155</name>
</gene>
<dbReference type="RefSeq" id="WP_201682742.1">
    <property type="nucleotide sequence ID" value="NZ_JAEQNA010000001.1"/>
</dbReference>
<dbReference type="AlphaFoldDB" id="A0A936ZLZ0"/>
<evidence type="ECO:0008006" key="4">
    <source>
        <dbReference type="Google" id="ProtNLM"/>
    </source>
</evidence>
<organism evidence="2 3">
    <name type="scientific">Ramlibacter aurantiacus</name>
    <dbReference type="NCBI Taxonomy" id="2801330"/>
    <lineage>
        <taxon>Bacteria</taxon>
        <taxon>Pseudomonadati</taxon>
        <taxon>Pseudomonadota</taxon>
        <taxon>Betaproteobacteria</taxon>
        <taxon>Burkholderiales</taxon>
        <taxon>Comamonadaceae</taxon>
        <taxon>Ramlibacter</taxon>
    </lineage>
</organism>
<evidence type="ECO:0000313" key="2">
    <source>
        <dbReference type="EMBL" id="MBL0419733.1"/>
    </source>
</evidence>
<feature type="region of interest" description="Disordered" evidence="1">
    <location>
        <begin position="555"/>
        <end position="588"/>
    </location>
</feature>
<reference evidence="2" key="1">
    <citation type="submission" date="2021-01" db="EMBL/GenBank/DDBJ databases">
        <title>Ramlibacter sp. strain AW1 16S ribosomal RNA gene Genome sequencing and assembly.</title>
        <authorList>
            <person name="Kang M."/>
        </authorList>
    </citation>
    <scope>NUCLEOTIDE SEQUENCE</scope>
    <source>
        <strain evidence="2">AW1</strain>
    </source>
</reference>
<protein>
    <recommendedName>
        <fullName evidence="4">PLD phosphodiesterase domain-containing protein</fullName>
    </recommendedName>
</protein>
<evidence type="ECO:0000256" key="1">
    <source>
        <dbReference type="SAM" id="MobiDB-lite"/>
    </source>
</evidence>
<keyword evidence="3" id="KW-1185">Reference proteome</keyword>
<dbReference type="Proteomes" id="UP000613011">
    <property type="component" value="Unassembled WGS sequence"/>
</dbReference>
<feature type="compositionally biased region" description="Basic and acidic residues" evidence="1">
    <location>
        <begin position="560"/>
        <end position="576"/>
    </location>
</feature>